<keyword evidence="5 9" id="KW-1133">Transmembrane helix</keyword>
<sequence>MTQFTSRAVQTVKKWLKVKCSEMKQNCKNLYSKAFVLDPDGDHFSVVKKMEQFCGFHAKIETTKGAICWALLRLIILARFSHMIGKFILTFIEEDDFEYKFLVHTVTYMMFYNYTQVILLRFSYQDLSSIRKFFNARKYLKTDPEAHRIRSAAYRKTNWAILGPLPMWTFLWISMVLTGVYKWRVLNIEPKTLASYPILQAIIMYGYPVQNLIIAGWYQLPAVLINSVLLGFITELKILTDSCDKIIDNAEIAVEKERLESESTDADALFWKHFKIELDARVKAHITVLANLINLRQILKPCLLLYYYTLLMVNAFIICSVKNGYFKDFASSAIIMAVYFNVDFFIICYNMSQVDDLCSKVGKRIYNLPWPYKLTKTERFVREYRSIRSTMMVMMMRAQAGMAFSCGGFFEMSMGKFAELMDLTYTMVMFVLHLQE</sequence>
<keyword evidence="4" id="KW-0552">Olfaction</keyword>
<proteinExistence type="predicted"/>
<reference evidence="11" key="2">
    <citation type="submission" date="2020-05" db="UniProtKB">
        <authorList>
            <consortium name="EnsemblMetazoa"/>
        </authorList>
    </citation>
    <scope>IDENTIFICATION</scope>
    <source>
        <strain evidence="11">JHB</strain>
    </source>
</reference>
<keyword evidence="7" id="KW-0675">Receptor</keyword>
<feature type="transmembrane region" description="Helical" evidence="9">
    <location>
        <begin position="303"/>
        <end position="323"/>
    </location>
</feature>
<protein>
    <submittedName>
        <fullName evidence="11">Odorant receptor</fullName>
    </submittedName>
</protein>
<reference evidence="10" key="1">
    <citation type="submission" date="2007-03" db="EMBL/GenBank/DDBJ databases">
        <title>Annotation of Culex pipiens quinquefasciatus.</title>
        <authorList>
            <consortium name="The Broad Institute Genome Sequencing Platform"/>
            <person name="Atkinson P.W."/>
            <person name="Hemingway J."/>
            <person name="Christensen B.M."/>
            <person name="Higgs S."/>
            <person name="Kodira C."/>
            <person name="Hannick L."/>
            <person name="Megy K."/>
            <person name="O'Leary S."/>
            <person name="Pearson M."/>
            <person name="Haas B.J."/>
            <person name="Mauceli E."/>
            <person name="Wortman J.R."/>
            <person name="Lee N.H."/>
            <person name="Guigo R."/>
            <person name="Stanke M."/>
            <person name="Alvarado L."/>
            <person name="Amedeo P."/>
            <person name="Antoine C.H."/>
            <person name="Arensburger P."/>
            <person name="Bidwell S.L."/>
            <person name="Crawford M."/>
            <person name="Camaro F."/>
            <person name="Devon K."/>
            <person name="Engels R."/>
            <person name="Hammond M."/>
            <person name="Howarth C."/>
            <person name="Koehrsen M."/>
            <person name="Lawson D."/>
            <person name="Montgomery P."/>
            <person name="Nene V."/>
            <person name="Nusbaum C."/>
            <person name="Puiu D."/>
            <person name="Romero-Severson J."/>
            <person name="Severson D.W."/>
            <person name="Shumway M."/>
            <person name="Sisk P."/>
            <person name="Stolte C."/>
            <person name="Zeng Q."/>
            <person name="Eisenstadt E."/>
            <person name="Fraser-Liggett C."/>
            <person name="Strausberg R."/>
            <person name="Galagan J."/>
            <person name="Birren B."/>
            <person name="Collins F.H."/>
        </authorList>
    </citation>
    <scope>NUCLEOTIDE SEQUENCE [LARGE SCALE GENOMIC DNA]</scope>
    <source>
        <strain evidence="10">JHB</strain>
    </source>
</reference>
<dbReference type="EnsemblMetazoa" id="CPIJ016426-RA">
    <property type="protein sequence ID" value="CPIJ016426-PA"/>
    <property type="gene ID" value="CPIJ016426"/>
</dbReference>
<dbReference type="VEuPathDB" id="VectorBase:CQUJHB002070"/>
<dbReference type="InterPro" id="IPR004117">
    <property type="entry name" value="7tm6_olfct_rcpt"/>
</dbReference>
<dbReference type="GO" id="GO:0004984">
    <property type="term" value="F:olfactory receptor activity"/>
    <property type="evidence" value="ECO:0007669"/>
    <property type="project" value="InterPro"/>
</dbReference>
<evidence type="ECO:0000256" key="3">
    <source>
        <dbReference type="ARBA" id="ARBA00022692"/>
    </source>
</evidence>
<dbReference type="OMA" id="LYGTEWM"/>
<dbReference type="AlphaFoldDB" id="B0XBC6"/>
<dbReference type="GO" id="GO:0016020">
    <property type="term" value="C:membrane"/>
    <property type="evidence" value="ECO:0007669"/>
    <property type="project" value="UniProtKB-SubCell"/>
</dbReference>
<dbReference type="HOGENOM" id="CLU_625939_0_0_1"/>
<evidence type="ECO:0000256" key="9">
    <source>
        <dbReference type="SAM" id="Phobius"/>
    </source>
</evidence>
<dbReference type="OrthoDB" id="7729466at2759"/>
<dbReference type="VEuPathDB" id="VectorBase:CPIJ016426"/>
<evidence type="ECO:0000256" key="8">
    <source>
        <dbReference type="ARBA" id="ARBA00023224"/>
    </source>
</evidence>
<evidence type="ECO:0000313" key="11">
    <source>
        <dbReference type="EnsemblMetazoa" id="CPIJ016426-PA"/>
    </source>
</evidence>
<dbReference type="Pfam" id="PF02949">
    <property type="entry name" value="7tm_6"/>
    <property type="match status" value="1"/>
</dbReference>
<dbReference type="KEGG" id="cqu:CpipJ_CPIJ016426"/>
<feature type="transmembrane region" description="Helical" evidence="9">
    <location>
        <begin position="66"/>
        <end position="89"/>
    </location>
</feature>
<feature type="transmembrane region" description="Helical" evidence="9">
    <location>
        <begin position="159"/>
        <end position="181"/>
    </location>
</feature>
<accession>B0XBC6</accession>
<evidence type="ECO:0000313" key="12">
    <source>
        <dbReference type="Proteomes" id="UP000002320"/>
    </source>
</evidence>
<dbReference type="InParanoid" id="B0XBC6"/>
<feature type="transmembrane region" description="Helical" evidence="9">
    <location>
        <begin position="329"/>
        <end position="350"/>
    </location>
</feature>
<evidence type="ECO:0000313" key="10">
    <source>
        <dbReference type="EMBL" id="EDS44217.1"/>
    </source>
</evidence>
<keyword evidence="2" id="KW-0716">Sensory transduction</keyword>
<name>B0XBC6_CULQU</name>
<evidence type="ECO:0000256" key="4">
    <source>
        <dbReference type="ARBA" id="ARBA00022725"/>
    </source>
</evidence>
<keyword evidence="3 9" id="KW-0812">Transmembrane</keyword>
<evidence type="ECO:0000256" key="1">
    <source>
        <dbReference type="ARBA" id="ARBA00004141"/>
    </source>
</evidence>
<evidence type="ECO:0000256" key="6">
    <source>
        <dbReference type="ARBA" id="ARBA00023136"/>
    </source>
</evidence>
<keyword evidence="8" id="KW-0807">Transducer</keyword>
<organism>
    <name type="scientific">Culex quinquefasciatus</name>
    <name type="common">Southern house mosquito</name>
    <name type="synonym">Culex pungens</name>
    <dbReference type="NCBI Taxonomy" id="7176"/>
    <lineage>
        <taxon>Eukaryota</taxon>
        <taxon>Metazoa</taxon>
        <taxon>Ecdysozoa</taxon>
        <taxon>Arthropoda</taxon>
        <taxon>Hexapoda</taxon>
        <taxon>Insecta</taxon>
        <taxon>Pterygota</taxon>
        <taxon>Neoptera</taxon>
        <taxon>Endopterygota</taxon>
        <taxon>Diptera</taxon>
        <taxon>Nematocera</taxon>
        <taxon>Culicoidea</taxon>
        <taxon>Culicidae</taxon>
        <taxon>Culicinae</taxon>
        <taxon>Culicini</taxon>
        <taxon>Culex</taxon>
        <taxon>Culex</taxon>
    </lineage>
</organism>
<gene>
    <name evidence="11" type="primary">6050323</name>
    <name evidence="10" type="ORF">CpipJ_CPIJ016426</name>
</gene>
<evidence type="ECO:0000256" key="2">
    <source>
        <dbReference type="ARBA" id="ARBA00022606"/>
    </source>
</evidence>
<evidence type="ECO:0000256" key="5">
    <source>
        <dbReference type="ARBA" id="ARBA00022989"/>
    </source>
</evidence>
<dbReference type="EMBL" id="DS232625">
    <property type="protein sequence ID" value="EDS44217.1"/>
    <property type="molecule type" value="Genomic_DNA"/>
</dbReference>
<feature type="transmembrane region" description="Helical" evidence="9">
    <location>
        <begin position="101"/>
        <end position="122"/>
    </location>
</feature>
<keyword evidence="12" id="KW-1185">Reference proteome</keyword>
<comment type="subcellular location">
    <subcellularLocation>
        <location evidence="1">Membrane</location>
        <topology evidence="1">Multi-pass membrane protein</topology>
    </subcellularLocation>
</comment>
<evidence type="ECO:0000256" key="7">
    <source>
        <dbReference type="ARBA" id="ARBA00023170"/>
    </source>
</evidence>
<dbReference type="GO" id="GO:0005549">
    <property type="term" value="F:odorant binding"/>
    <property type="evidence" value="ECO:0007669"/>
    <property type="project" value="InterPro"/>
</dbReference>
<dbReference type="GO" id="GO:0007165">
    <property type="term" value="P:signal transduction"/>
    <property type="evidence" value="ECO:0007669"/>
    <property type="project" value="UniProtKB-KW"/>
</dbReference>
<dbReference type="Proteomes" id="UP000002320">
    <property type="component" value="Unassembled WGS sequence"/>
</dbReference>
<keyword evidence="6 9" id="KW-0472">Membrane</keyword>